<dbReference type="AlphaFoldDB" id="A0A8T0WLB0"/>
<keyword evidence="2" id="KW-1185">Reference proteome</keyword>
<dbReference type="EMBL" id="CM029039">
    <property type="protein sequence ID" value="KAG2643909.1"/>
    <property type="molecule type" value="Genomic_DNA"/>
</dbReference>
<dbReference type="Proteomes" id="UP000823388">
    <property type="component" value="Chromosome 2K"/>
</dbReference>
<evidence type="ECO:0000313" key="1">
    <source>
        <dbReference type="EMBL" id="KAG2643909.1"/>
    </source>
</evidence>
<comment type="caution">
    <text evidence="1">The sequence shown here is derived from an EMBL/GenBank/DDBJ whole genome shotgun (WGS) entry which is preliminary data.</text>
</comment>
<reference evidence="1" key="1">
    <citation type="submission" date="2020-05" db="EMBL/GenBank/DDBJ databases">
        <title>WGS assembly of Panicum virgatum.</title>
        <authorList>
            <person name="Lovell J.T."/>
            <person name="Jenkins J."/>
            <person name="Shu S."/>
            <person name="Juenger T.E."/>
            <person name="Schmutz J."/>
        </authorList>
    </citation>
    <scope>NUCLEOTIDE SEQUENCE</scope>
    <source>
        <strain evidence="1">AP13</strain>
    </source>
</reference>
<name>A0A8T0WLB0_PANVG</name>
<dbReference type="PANTHER" id="PTHR36617">
    <property type="entry name" value="PROTEIN, PUTATIVE-RELATED"/>
    <property type="match status" value="1"/>
</dbReference>
<proteinExistence type="predicted"/>
<gene>
    <name evidence="1" type="ORF">PVAP13_2KG355900</name>
</gene>
<sequence length="134" mass="15760">MGLHKVKHLFQWGAIHKVGNSSKTSFWKDIWIGDVPLKISFPDLFAMSEKPEARVAEMCRTGEWSILLRRSLSPSEECNFYQLMQQLQSAWPSAEENKRWRLLFKPADREEVEEVLKKLKNWASKSRPKRDRAT</sequence>
<evidence type="ECO:0000313" key="2">
    <source>
        <dbReference type="Proteomes" id="UP000823388"/>
    </source>
</evidence>
<protein>
    <submittedName>
        <fullName evidence="1">Uncharacterized protein</fullName>
    </submittedName>
</protein>
<dbReference type="PANTHER" id="PTHR36617:SF16">
    <property type="entry name" value="OS04G0516500 PROTEIN"/>
    <property type="match status" value="1"/>
</dbReference>
<organism evidence="1 2">
    <name type="scientific">Panicum virgatum</name>
    <name type="common">Blackwell switchgrass</name>
    <dbReference type="NCBI Taxonomy" id="38727"/>
    <lineage>
        <taxon>Eukaryota</taxon>
        <taxon>Viridiplantae</taxon>
        <taxon>Streptophyta</taxon>
        <taxon>Embryophyta</taxon>
        <taxon>Tracheophyta</taxon>
        <taxon>Spermatophyta</taxon>
        <taxon>Magnoliopsida</taxon>
        <taxon>Liliopsida</taxon>
        <taxon>Poales</taxon>
        <taxon>Poaceae</taxon>
        <taxon>PACMAD clade</taxon>
        <taxon>Panicoideae</taxon>
        <taxon>Panicodae</taxon>
        <taxon>Paniceae</taxon>
        <taxon>Panicinae</taxon>
        <taxon>Panicum</taxon>
        <taxon>Panicum sect. Hiantes</taxon>
    </lineage>
</organism>
<accession>A0A8T0WLB0</accession>